<evidence type="ECO:0000313" key="1">
    <source>
        <dbReference type="EMBL" id="SCY35466.1"/>
    </source>
</evidence>
<dbReference type="AlphaFoldDB" id="A0A1G5F870"/>
<dbReference type="STRING" id="490189.SAMN02927903_01210"/>
<gene>
    <name evidence="1" type="ORF">SAMN02927903_01210</name>
</gene>
<dbReference type="Gene3D" id="2.40.160.50">
    <property type="entry name" value="membrane protein fhac: a member of the omp85/tpsb transporter family"/>
    <property type="match status" value="1"/>
</dbReference>
<dbReference type="Proteomes" id="UP000199354">
    <property type="component" value="Unassembled WGS sequence"/>
</dbReference>
<protein>
    <submittedName>
        <fullName evidence="1">Outer membrane translocation and assembly module TamA</fullName>
    </submittedName>
</protein>
<sequence>MNTKNILRYKNPAFYGVANVVIILNETNLKTLIFITIKYLWLSADCNVVALRFWGCFLKAPYNYQPNLFQADMKRLIFALLLSKNLRLKNWFGLVLLLLLGSPLSAQTLRLKINGASDAETKTIDSIGYNPQHTNAKSITDEVRTVSQKLARAGFVTHEILGNEKPTDSTFLFRFALGSVTKTLHLYIGTVPELRTIAFPSETNDTLAMPYTEVENFLNATLSRLEKKGYAMAKLQLTDLSDRQGSLHANLKLTLNAPRQVNDIVINGYTKFPEGHKRQIKRMYRNRTFNQETLQQLRTDFDKFRFVKQIKHPEILFETDSTKIYVYLEKNKANTFDGFIGFSNGDDNKVRFNGYVDLILNNILNTGETFTIYWKSDGNDQKTFNAAIELPYIFKSPFALKGNLNIFKQDSTFQNTRTALDLGYFFNYNTRLYLGYQSTESSDIQNVNLSSLSDFTSTFFTTHFEFMDFKPDDFLFPEKTRLYAKAGLGSRESKFEKNGQFFAQLELKHNFYLNEKNLFHLKTQNFLLDSDKYIVNELHRFGGINSIRGFNENSLQGNLFTSLLTEYRYVLTPGIYAHTIIDYGYFRDDSSDNGGSLLGLGFGFGLLTKTGLFNIVYANGSTNDQAIKLSNSIVHISFKTSF</sequence>
<accession>A0A1G5F870</accession>
<dbReference type="EMBL" id="FMVF01000005">
    <property type="protein sequence ID" value="SCY35466.1"/>
    <property type="molecule type" value="Genomic_DNA"/>
</dbReference>
<proteinExistence type="predicted"/>
<name>A0A1G5F870_9FLAO</name>
<evidence type="ECO:0000313" key="2">
    <source>
        <dbReference type="Proteomes" id="UP000199354"/>
    </source>
</evidence>
<reference evidence="2" key="1">
    <citation type="submission" date="2016-10" db="EMBL/GenBank/DDBJ databases">
        <authorList>
            <person name="Varghese N."/>
            <person name="Submissions S."/>
        </authorList>
    </citation>
    <scope>NUCLEOTIDE SEQUENCE [LARGE SCALE GENOMIC DNA]</scope>
    <source>
        <strain evidence="2">CGMCC 1.7031</strain>
    </source>
</reference>
<keyword evidence="2" id="KW-1185">Reference proteome</keyword>
<organism evidence="1 2">
    <name type="scientific">Flavobacterium caeni</name>
    <dbReference type="NCBI Taxonomy" id="490189"/>
    <lineage>
        <taxon>Bacteria</taxon>
        <taxon>Pseudomonadati</taxon>
        <taxon>Bacteroidota</taxon>
        <taxon>Flavobacteriia</taxon>
        <taxon>Flavobacteriales</taxon>
        <taxon>Flavobacteriaceae</taxon>
        <taxon>Flavobacterium</taxon>
    </lineage>
</organism>